<evidence type="ECO:0000313" key="3">
    <source>
        <dbReference type="EMBL" id="MDQ0254518.1"/>
    </source>
</evidence>
<organism evidence="3 4">
    <name type="scientific">Evansella vedderi</name>
    <dbReference type="NCBI Taxonomy" id="38282"/>
    <lineage>
        <taxon>Bacteria</taxon>
        <taxon>Bacillati</taxon>
        <taxon>Bacillota</taxon>
        <taxon>Bacilli</taxon>
        <taxon>Bacillales</taxon>
        <taxon>Bacillaceae</taxon>
        <taxon>Evansella</taxon>
    </lineage>
</organism>
<keyword evidence="4" id="KW-1185">Reference proteome</keyword>
<evidence type="ECO:0000256" key="2">
    <source>
        <dbReference type="SAM" id="MobiDB-lite"/>
    </source>
</evidence>
<feature type="coiled-coil region" evidence="1">
    <location>
        <begin position="89"/>
        <end position="229"/>
    </location>
</feature>
<feature type="compositionally biased region" description="Polar residues" evidence="2">
    <location>
        <begin position="16"/>
        <end position="28"/>
    </location>
</feature>
<dbReference type="EMBL" id="JAUSUG010000006">
    <property type="protein sequence ID" value="MDQ0254518.1"/>
    <property type="molecule type" value="Genomic_DNA"/>
</dbReference>
<name>A0ABT9ZTF6_9BACI</name>
<feature type="region of interest" description="Disordered" evidence="2">
    <location>
        <begin position="1"/>
        <end position="61"/>
    </location>
</feature>
<proteinExistence type="predicted"/>
<dbReference type="RefSeq" id="WP_307324576.1">
    <property type="nucleotide sequence ID" value="NZ_JAUSUG010000006.1"/>
</dbReference>
<dbReference type="Proteomes" id="UP001230005">
    <property type="component" value="Unassembled WGS sequence"/>
</dbReference>
<sequence length="245" mass="28964">MKKEAKNKPKSWFKNVLSNQHQIHQSNVEEPATQEIMEEQMSIEDNPKTSDSPSNKQLFTKDNQDKVSLDLIVSLENLLNDRQLVLYNNKDLESQLNTANETISRLKHDLNKKELLLEDKNQEISLLESNITNKQMSYDQLLEDYKDYQYTTKNEYEKISNQLEKETNKYIKLNEESKNSQYESLLKIKDLEEKVRNLEIENQEYTEQYQKVLDEKDDLMRTINDFTERMAMSFSPKSSTSAQSE</sequence>
<feature type="compositionally biased region" description="Polar residues" evidence="2">
    <location>
        <begin position="49"/>
        <end position="61"/>
    </location>
</feature>
<evidence type="ECO:0000313" key="4">
    <source>
        <dbReference type="Proteomes" id="UP001230005"/>
    </source>
</evidence>
<evidence type="ECO:0000256" key="1">
    <source>
        <dbReference type="SAM" id="Coils"/>
    </source>
</evidence>
<reference evidence="3 4" key="1">
    <citation type="submission" date="2023-07" db="EMBL/GenBank/DDBJ databases">
        <title>Genomic Encyclopedia of Type Strains, Phase IV (KMG-IV): sequencing the most valuable type-strain genomes for metagenomic binning, comparative biology and taxonomic classification.</title>
        <authorList>
            <person name="Goeker M."/>
        </authorList>
    </citation>
    <scope>NUCLEOTIDE SEQUENCE [LARGE SCALE GENOMIC DNA]</scope>
    <source>
        <strain evidence="3 4">DSM 9768</strain>
    </source>
</reference>
<protein>
    <submittedName>
        <fullName evidence="3">Chromosome segregation ATPase</fullName>
    </submittedName>
</protein>
<comment type="caution">
    <text evidence="3">The sequence shown here is derived from an EMBL/GenBank/DDBJ whole genome shotgun (WGS) entry which is preliminary data.</text>
</comment>
<keyword evidence="1" id="KW-0175">Coiled coil</keyword>
<accession>A0ABT9ZTF6</accession>
<gene>
    <name evidence="3" type="ORF">J2S74_001897</name>
</gene>